<dbReference type="Pfam" id="PF20167">
    <property type="entry name" value="Transposase_32"/>
    <property type="match status" value="1"/>
</dbReference>
<dbReference type="AlphaFoldDB" id="A0AAW2CP10"/>
<protein>
    <recommendedName>
        <fullName evidence="2">Putative plant transposon protein domain-containing protein</fullName>
    </recommendedName>
</protein>
<feature type="compositionally biased region" description="Basic and acidic residues" evidence="1">
    <location>
        <begin position="23"/>
        <end position="34"/>
    </location>
</feature>
<accession>A0AAW2CP10</accession>
<evidence type="ECO:0000313" key="3">
    <source>
        <dbReference type="EMBL" id="KAK9999927.1"/>
    </source>
</evidence>
<organism evidence="3 4">
    <name type="scientific">Lithocarpus litseifolius</name>
    <dbReference type="NCBI Taxonomy" id="425828"/>
    <lineage>
        <taxon>Eukaryota</taxon>
        <taxon>Viridiplantae</taxon>
        <taxon>Streptophyta</taxon>
        <taxon>Embryophyta</taxon>
        <taxon>Tracheophyta</taxon>
        <taxon>Spermatophyta</taxon>
        <taxon>Magnoliopsida</taxon>
        <taxon>eudicotyledons</taxon>
        <taxon>Gunneridae</taxon>
        <taxon>Pentapetalae</taxon>
        <taxon>rosids</taxon>
        <taxon>fabids</taxon>
        <taxon>Fagales</taxon>
        <taxon>Fagaceae</taxon>
        <taxon>Lithocarpus</taxon>
    </lineage>
</organism>
<dbReference type="Proteomes" id="UP001459277">
    <property type="component" value="Unassembled WGS sequence"/>
</dbReference>
<comment type="caution">
    <text evidence="3">The sequence shown here is derived from an EMBL/GenBank/DDBJ whole genome shotgun (WGS) entry which is preliminary data.</text>
</comment>
<dbReference type="InterPro" id="IPR046796">
    <property type="entry name" value="Transposase_32_dom"/>
</dbReference>
<dbReference type="EMBL" id="JAZDWU010000006">
    <property type="protein sequence ID" value="KAK9999927.1"/>
    <property type="molecule type" value="Genomic_DNA"/>
</dbReference>
<evidence type="ECO:0000313" key="4">
    <source>
        <dbReference type="Proteomes" id="UP001459277"/>
    </source>
</evidence>
<evidence type="ECO:0000259" key="2">
    <source>
        <dbReference type="Pfam" id="PF20167"/>
    </source>
</evidence>
<sequence>MKNANAKGFDKDHKQSSFSQFRNQDKGKKDARDGDVDEEKDLVESKFEKMDEQDDIHTTYAKLYKTKKLEAELFQVRAQLERTSSVKLDEMLGIYKSASDRIGLGYDFSSPNIASSSTIVFVSIANNVDSKNNDVKTVLAIENIDKVSILPLHSRIKGLPNRKVLPRASSSDSTPLHVSSHDEKARQDFSEKFSKCGIHSEHVILSDFFDTTLPTIIHSRGWESLCEILVSCPSMIIQEFYSNMYGVDSAMPQFITFVQGTRIVVIPELISDVLHDPRILHPNYPGCPHLRTVAKDELLSLFYETPLSWGDSENTHCSGFATGSRFLNMMMIFFLHPLSHYNSIIKPHASLLLSLIEDLIIDFPSHFILSLIDVYKDMVTRDKFIFPSAIMRIIRHSSVSYSESPHFTIIGAISAVFVRRSEAQF</sequence>
<name>A0AAW2CP10_9ROSI</name>
<feature type="region of interest" description="Disordered" evidence="1">
    <location>
        <begin position="1"/>
        <end position="44"/>
    </location>
</feature>
<keyword evidence="4" id="KW-1185">Reference proteome</keyword>
<reference evidence="3 4" key="1">
    <citation type="submission" date="2024-01" db="EMBL/GenBank/DDBJ databases">
        <title>A telomere-to-telomere, gap-free genome of sweet tea (Lithocarpus litseifolius).</title>
        <authorList>
            <person name="Zhou J."/>
        </authorList>
    </citation>
    <scope>NUCLEOTIDE SEQUENCE [LARGE SCALE GENOMIC DNA]</scope>
    <source>
        <strain evidence="3">Zhou-2022a</strain>
        <tissue evidence="3">Leaf</tissue>
    </source>
</reference>
<gene>
    <name evidence="3" type="ORF">SO802_019530</name>
</gene>
<evidence type="ECO:0000256" key="1">
    <source>
        <dbReference type="SAM" id="MobiDB-lite"/>
    </source>
</evidence>
<proteinExistence type="predicted"/>
<feature type="domain" description="Putative plant transposon protein" evidence="2">
    <location>
        <begin position="219"/>
        <end position="399"/>
    </location>
</feature>